<organism evidence="6 7">
    <name type="scientific">Microvirga puerhi</name>
    <dbReference type="NCBI Taxonomy" id="2876078"/>
    <lineage>
        <taxon>Bacteria</taxon>
        <taxon>Pseudomonadati</taxon>
        <taxon>Pseudomonadota</taxon>
        <taxon>Alphaproteobacteria</taxon>
        <taxon>Hyphomicrobiales</taxon>
        <taxon>Methylobacteriaceae</taxon>
        <taxon>Microvirga</taxon>
    </lineage>
</organism>
<dbReference type="InterPro" id="IPR001343">
    <property type="entry name" value="Hemolysn_Ca-bd"/>
</dbReference>
<dbReference type="Proteomes" id="UP000704176">
    <property type="component" value="Unassembled WGS sequence"/>
</dbReference>
<dbReference type="Gene3D" id="2.150.10.10">
    <property type="entry name" value="Serralysin-like metalloprotease, C-terminal"/>
    <property type="match status" value="1"/>
</dbReference>
<comment type="subcellular location">
    <subcellularLocation>
        <location evidence="2">Secreted</location>
    </subcellularLocation>
</comment>
<name>A0ABS7VMW1_9HYPH</name>
<evidence type="ECO:0000313" key="6">
    <source>
        <dbReference type="EMBL" id="MBZ6076501.1"/>
    </source>
</evidence>
<evidence type="ECO:0000313" key="7">
    <source>
        <dbReference type="Proteomes" id="UP000704176"/>
    </source>
</evidence>
<dbReference type="InterPro" id="IPR018511">
    <property type="entry name" value="Hemolysin-typ_Ca-bd_CS"/>
</dbReference>
<dbReference type="PRINTS" id="PR00313">
    <property type="entry name" value="CABNDNGRPT"/>
</dbReference>
<evidence type="ECO:0000256" key="4">
    <source>
        <dbReference type="ARBA" id="ARBA00022737"/>
    </source>
</evidence>
<dbReference type="PROSITE" id="PS00330">
    <property type="entry name" value="HEMOLYSIN_CALCIUM"/>
    <property type="match status" value="1"/>
</dbReference>
<dbReference type="Pfam" id="PF00353">
    <property type="entry name" value="HemolysinCabind"/>
    <property type="match status" value="1"/>
</dbReference>
<dbReference type="Pfam" id="PF08548">
    <property type="entry name" value="Peptidase_M10_C"/>
    <property type="match status" value="1"/>
</dbReference>
<keyword evidence="3" id="KW-0964">Secreted</keyword>
<evidence type="ECO:0000256" key="2">
    <source>
        <dbReference type="ARBA" id="ARBA00004613"/>
    </source>
</evidence>
<accession>A0ABS7VMW1</accession>
<dbReference type="InterPro" id="IPR011049">
    <property type="entry name" value="Serralysin-like_metalloprot_C"/>
</dbReference>
<comment type="caution">
    <text evidence="6">The sequence shown here is derived from an EMBL/GenBank/DDBJ whole genome shotgun (WGS) entry which is preliminary data.</text>
</comment>
<protein>
    <submittedName>
        <fullName evidence="6">M10 family metallopeptidase C-terminal domain-containing protein</fullName>
    </submittedName>
</protein>
<dbReference type="EMBL" id="JAIRBM010000005">
    <property type="protein sequence ID" value="MBZ6076501.1"/>
    <property type="molecule type" value="Genomic_DNA"/>
</dbReference>
<dbReference type="InterPro" id="IPR013858">
    <property type="entry name" value="Peptidase_M10B_C"/>
</dbReference>
<evidence type="ECO:0000256" key="1">
    <source>
        <dbReference type="ARBA" id="ARBA00001913"/>
    </source>
</evidence>
<evidence type="ECO:0000259" key="5">
    <source>
        <dbReference type="Pfam" id="PF08548"/>
    </source>
</evidence>
<sequence length="204" mass="21648">MGANTYKIGSDKLIWDGGGIDTVSAASAKAKTYIDMNDGSWSWVGKKAKSLLDDGQSWTGHFTQIEKAIGSRYDDKIVGNELDNIIQGGKGNDTITGGGGADRLFGGAGKDTFVLKSYADMGTLEHHDEIMDLQPGDKIDLRALHTAFRGSGESDAILTPGTGGQFYFNSVSQELRFDADGNGVIDAAVAVHANTINQAILIIF</sequence>
<keyword evidence="7" id="KW-1185">Reference proteome</keyword>
<evidence type="ECO:0000256" key="3">
    <source>
        <dbReference type="ARBA" id="ARBA00022525"/>
    </source>
</evidence>
<keyword evidence="4" id="KW-0677">Repeat</keyword>
<reference evidence="6 7" key="1">
    <citation type="submission" date="2021-09" db="EMBL/GenBank/DDBJ databases">
        <title>The complete genome sequence of a new microorganism.</title>
        <authorList>
            <person name="Zi Z."/>
        </authorList>
    </citation>
    <scope>NUCLEOTIDE SEQUENCE [LARGE SCALE GENOMIC DNA]</scope>
    <source>
        <strain evidence="6 7">WGZ8</strain>
    </source>
</reference>
<comment type="cofactor">
    <cofactor evidence="1">
        <name>Ca(2+)</name>
        <dbReference type="ChEBI" id="CHEBI:29108"/>
    </cofactor>
</comment>
<dbReference type="SUPFAM" id="SSF51120">
    <property type="entry name" value="beta-Roll"/>
    <property type="match status" value="1"/>
</dbReference>
<gene>
    <name evidence="6" type="ORF">K9B37_09420</name>
</gene>
<proteinExistence type="predicted"/>
<feature type="domain" description="Peptidase M10 serralysin C-terminal" evidence="5">
    <location>
        <begin position="14"/>
        <end position="194"/>
    </location>
</feature>